<dbReference type="AlphaFoldDB" id="A0A5J9T798"/>
<dbReference type="Gramene" id="TVU07117">
    <property type="protein sequence ID" value="TVU07117"/>
    <property type="gene ID" value="EJB05_47158"/>
</dbReference>
<evidence type="ECO:0000313" key="1">
    <source>
        <dbReference type="EMBL" id="TVU04296.1"/>
    </source>
</evidence>
<evidence type="ECO:0000313" key="2">
    <source>
        <dbReference type="EMBL" id="TVU07117.1"/>
    </source>
</evidence>
<sequence length="60" mass="6365">MAVARLLLRRPVAAFIGAAVLVILQLLFTAPAAEGASSFIFTNACQHPIERIQSGLSKLT</sequence>
<dbReference type="Gramene" id="TVU04296">
    <property type="protein sequence ID" value="TVU04296"/>
    <property type="gene ID" value="EJB05_50150"/>
</dbReference>
<accession>A0A5J9T798</accession>
<comment type="caution">
    <text evidence="2">The sequence shown here is derived from an EMBL/GenBank/DDBJ whole genome shotgun (WGS) entry which is preliminary data.</text>
</comment>
<protein>
    <submittedName>
        <fullName evidence="2">Uncharacterized protein</fullName>
    </submittedName>
</protein>
<reference evidence="2 3" key="1">
    <citation type="journal article" date="2019" name="Sci. Rep.">
        <title>A high-quality genome of Eragrostis curvula grass provides insights into Poaceae evolution and supports new strategies to enhance forage quality.</title>
        <authorList>
            <person name="Carballo J."/>
            <person name="Santos B.A.C.M."/>
            <person name="Zappacosta D."/>
            <person name="Garbus I."/>
            <person name="Selva J.P."/>
            <person name="Gallo C.A."/>
            <person name="Diaz A."/>
            <person name="Albertini E."/>
            <person name="Caccamo M."/>
            <person name="Echenique V."/>
        </authorList>
    </citation>
    <scope>NUCLEOTIDE SEQUENCE [LARGE SCALE GENOMIC DNA]</scope>
    <source>
        <strain evidence="3">cv. Victoria</strain>
        <tissue evidence="2">Leaf</tissue>
    </source>
</reference>
<keyword evidence="3" id="KW-1185">Reference proteome</keyword>
<dbReference type="EMBL" id="RWGY01000045">
    <property type="protein sequence ID" value="TVU07117.1"/>
    <property type="molecule type" value="Genomic_DNA"/>
</dbReference>
<name>A0A5J9T798_9POAL</name>
<dbReference type="EMBL" id="RWGY01000075">
    <property type="protein sequence ID" value="TVU04296.1"/>
    <property type="molecule type" value="Genomic_DNA"/>
</dbReference>
<dbReference type="Proteomes" id="UP000324897">
    <property type="component" value="Unassembled WGS sequence"/>
</dbReference>
<gene>
    <name evidence="2" type="ORF">EJB05_47158</name>
    <name evidence="1" type="ORF">EJB05_50150</name>
</gene>
<evidence type="ECO:0000313" key="3">
    <source>
        <dbReference type="Proteomes" id="UP000324897"/>
    </source>
</evidence>
<organism evidence="2 3">
    <name type="scientific">Eragrostis curvula</name>
    <name type="common">weeping love grass</name>
    <dbReference type="NCBI Taxonomy" id="38414"/>
    <lineage>
        <taxon>Eukaryota</taxon>
        <taxon>Viridiplantae</taxon>
        <taxon>Streptophyta</taxon>
        <taxon>Embryophyta</taxon>
        <taxon>Tracheophyta</taxon>
        <taxon>Spermatophyta</taxon>
        <taxon>Magnoliopsida</taxon>
        <taxon>Liliopsida</taxon>
        <taxon>Poales</taxon>
        <taxon>Poaceae</taxon>
        <taxon>PACMAD clade</taxon>
        <taxon>Chloridoideae</taxon>
        <taxon>Eragrostideae</taxon>
        <taxon>Eragrostidinae</taxon>
        <taxon>Eragrostis</taxon>
    </lineage>
</organism>
<proteinExistence type="predicted"/>